<proteinExistence type="predicted"/>
<sequence>MYKDERTQKKSMTGITRMLYAWSACSSARPTVSFLLVGAEQ</sequence>
<name>A0A132NTM8_GIAIN</name>
<organism evidence="1 2">
    <name type="scientific">Giardia duodenalis assemblage B</name>
    <dbReference type="NCBI Taxonomy" id="1394984"/>
    <lineage>
        <taxon>Eukaryota</taxon>
        <taxon>Metamonada</taxon>
        <taxon>Diplomonadida</taxon>
        <taxon>Hexamitidae</taxon>
        <taxon>Giardiinae</taxon>
        <taxon>Giardia</taxon>
    </lineage>
</organism>
<dbReference type="EMBL" id="JXTI01000070">
    <property type="protein sequence ID" value="KWX13416.1"/>
    <property type="molecule type" value="Genomic_DNA"/>
</dbReference>
<gene>
    <name evidence="1" type="ORF">QR46_2593</name>
</gene>
<reference evidence="1 2" key="1">
    <citation type="journal article" date="2015" name="Mol. Biochem. Parasitol.">
        <title>Identification of polymorphic genes for use in assemblage B genotyping assays through comparative genomics of multiple assemblage B Giardia duodenalis isolates.</title>
        <authorList>
            <person name="Wielinga C."/>
            <person name="Thompson R.C."/>
            <person name="Monis P."/>
            <person name="Ryan U."/>
        </authorList>
    </citation>
    <scope>NUCLEOTIDE SEQUENCE [LARGE SCALE GENOMIC DNA]</scope>
    <source>
        <strain evidence="1 2">BAH15c1</strain>
    </source>
</reference>
<evidence type="ECO:0000313" key="1">
    <source>
        <dbReference type="EMBL" id="KWX13416.1"/>
    </source>
</evidence>
<dbReference type="VEuPathDB" id="GiardiaDB:QR46_2593"/>
<accession>A0A132NTM8</accession>
<protein>
    <submittedName>
        <fullName evidence="1">Dynein heavy chain</fullName>
    </submittedName>
</protein>
<dbReference type="Proteomes" id="UP000070089">
    <property type="component" value="Unassembled WGS sequence"/>
</dbReference>
<dbReference type="AlphaFoldDB" id="A0A132NTM8"/>
<evidence type="ECO:0000313" key="2">
    <source>
        <dbReference type="Proteomes" id="UP000070089"/>
    </source>
</evidence>
<comment type="caution">
    <text evidence="1">The sequence shown here is derived from an EMBL/GenBank/DDBJ whole genome shotgun (WGS) entry which is preliminary data.</text>
</comment>